<gene>
    <name evidence="2" type="ORF">SAMD00023353_4800130</name>
</gene>
<feature type="compositionally biased region" description="Gly residues" evidence="1">
    <location>
        <begin position="227"/>
        <end position="236"/>
    </location>
</feature>
<dbReference type="OMA" id="EETFIVH"/>
<reference evidence="2" key="1">
    <citation type="submission" date="2016-03" db="EMBL/GenBank/DDBJ databases">
        <title>Draft genome sequence of Rosellinia necatrix.</title>
        <authorList>
            <person name="Kanematsu S."/>
        </authorList>
    </citation>
    <scope>NUCLEOTIDE SEQUENCE [LARGE SCALE GENOMIC DNA]</scope>
    <source>
        <strain evidence="2">W97</strain>
    </source>
</reference>
<sequence length="475" mass="52691">MHATIARTWRRVGTQQHEQEYGFMEKVYRRVSVPAGQAGRFLLGTHVQFHTTRQGGVDELAAAFRRAWIQIRHECPDIACLPAKRGKTYTSLDTPGELETWVSRTFVVIHDRSALDLWQGLTKTNQVTLYYLTKTNHLFLQTEHYHLDGRGMLRFWNLFFTALITPAEPRLDGSEVGRLQPRPLDIVDLHGISDESAGRLADEIMQPLAARTAARIKMPNASSLTPAGGGGRGGRPPAGNSYEETKLGAGLSEAIVASCKGRKLSITGVWHAALVFATRDEQLAANEGVGSTYVGLANFDLRTHYPDGGEKAKAKARAAAAYPFGDHHCVLPMALAIEGKDISDAASELTNFYWHRLADSKPDIWAALPVIAEKLTPALTTERPTDSTPSAASLGLVDSYIDHSYGGEWTINDFWAGNTVAGPSIKCFIYTWKGRLILNSCYNSDCYSRETLSRFHARIVQWILRALDLMWEEYV</sequence>
<organism evidence="2">
    <name type="scientific">Rosellinia necatrix</name>
    <name type="common">White root-rot fungus</name>
    <dbReference type="NCBI Taxonomy" id="77044"/>
    <lineage>
        <taxon>Eukaryota</taxon>
        <taxon>Fungi</taxon>
        <taxon>Dikarya</taxon>
        <taxon>Ascomycota</taxon>
        <taxon>Pezizomycotina</taxon>
        <taxon>Sordariomycetes</taxon>
        <taxon>Xylariomycetidae</taxon>
        <taxon>Xylariales</taxon>
        <taxon>Xylariaceae</taxon>
        <taxon>Rosellinia</taxon>
    </lineage>
</organism>
<keyword evidence="3" id="KW-1185">Reference proteome</keyword>
<dbReference type="Gene3D" id="3.30.559.30">
    <property type="entry name" value="Nonribosomal peptide synthetase, condensation domain"/>
    <property type="match status" value="1"/>
</dbReference>
<proteinExistence type="predicted"/>
<dbReference type="PANTHER" id="PTHR42034:SF1">
    <property type="entry name" value="CONDENSATION DOMAIN-CONTAINING PROTEIN"/>
    <property type="match status" value="1"/>
</dbReference>
<dbReference type="PANTHER" id="PTHR42034">
    <property type="entry name" value="CHROMOSOME 7, WHOLE GENOME SHOTGUN SEQUENCE-RELATED"/>
    <property type="match status" value="1"/>
</dbReference>
<accession>A0A1W2TQF4</accession>
<protein>
    <submittedName>
        <fullName evidence="2">Putative NAD-dependent 15-hydroxyprostaglandin dehydrogenase protein</fullName>
    </submittedName>
</protein>
<dbReference type="EMBL" id="DF977493">
    <property type="protein sequence ID" value="GAP90670.2"/>
    <property type="molecule type" value="Genomic_DNA"/>
</dbReference>
<feature type="region of interest" description="Disordered" evidence="1">
    <location>
        <begin position="219"/>
        <end position="244"/>
    </location>
</feature>
<dbReference type="InterPro" id="IPR023213">
    <property type="entry name" value="CAT-like_dom_sf"/>
</dbReference>
<evidence type="ECO:0000256" key="1">
    <source>
        <dbReference type="SAM" id="MobiDB-lite"/>
    </source>
</evidence>
<dbReference type="STRING" id="77044.A0A1W2TQF4"/>
<name>A0A1W2TQF4_ROSNE</name>
<dbReference type="Gene3D" id="3.30.559.10">
    <property type="entry name" value="Chloramphenicol acetyltransferase-like domain"/>
    <property type="match status" value="1"/>
</dbReference>
<dbReference type="AlphaFoldDB" id="A0A1W2TQF4"/>
<dbReference type="Proteomes" id="UP000054516">
    <property type="component" value="Unassembled WGS sequence"/>
</dbReference>
<evidence type="ECO:0000313" key="3">
    <source>
        <dbReference type="Proteomes" id="UP000054516"/>
    </source>
</evidence>
<evidence type="ECO:0000313" key="2">
    <source>
        <dbReference type="EMBL" id="GAP90670.2"/>
    </source>
</evidence>
<dbReference type="OrthoDB" id="2548233at2759"/>